<evidence type="ECO:0000259" key="5">
    <source>
        <dbReference type="Pfam" id="PF13407"/>
    </source>
</evidence>
<evidence type="ECO:0000256" key="2">
    <source>
        <dbReference type="ARBA" id="ARBA00007639"/>
    </source>
</evidence>
<keyword evidence="7" id="KW-1185">Reference proteome</keyword>
<dbReference type="PANTHER" id="PTHR46847:SF1">
    <property type="entry name" value="D-ALLOSE-BINDING PERIPLASMIC PROTEIN-RELATED"/>
    <property type="match status" value="1"/>
</dbReference>
<evidence type="ECO:0000256" key="3">
    <source>
        <dbReference type="ARBA" id="ARBA00022729"/>
    </source>
</evidence>
<proteinExistence type="inferred from homology"/>
<dbReference type="CDD" id="cd01536">
    <property type="entry name" value="PBP1_ABC_sugar_binding-like"/>
    <property type="match status" value="1"/>
</dbReference>
<reference evidence="6" key="1">
    <citation type="submission" date="2024-05" db="EMBL/GenBank/DDBJ databases">
        <title>Metabacillus sp. nov., isolated from the rhizosphere soil of tomato plants.</title>
        <authorList>
            <person name="Ma R."/>
        </authorList>
    </citation>
    <scope>NUCLEOTIDE SEQUENCE</scope>
    <source>
        <strain evidence="6">DBTR6</strain>
    </source>
</reference>
<feature type="chain" id="PRO_5046033222" evidence="4">
    <location>
        <begin position="27"/>
        <end position="329"/>
    </location>
</feature>
<dbReference type="Pfam" id="PF13407">
    <property type="entry name" value="Peripla_BP_4"/>
    <property type="match status" value="1"/>
</dbReference>
<dbReference type="Proteomes" id="UP001165287">
    <property type="component" value="Unassembled WGS sequence"/>
</dbReference>
<dbReference type="SUPFAM" id="SSF53822">
    <property type="entry name" value="Periplasmic binding protein-like I"/>
    <property type="match status" value="1"/>
</dbReference>
<dbReference type="Gene3D" id="3.40.50.2300">
    <property type="match status" value="2"/>
</dbReference>
<gene>
    <name evidence="6" type="ORF">K9V48_16645</name>
</gene>
<sequence length="329" mass="35334">MKRKGILAVFTLFTLVLFLVTGCGQASQEANGNKEEGSKDDSSKPKVAVVLKGLDQEYFKLAEKGAKQAFKDFDVDGTFLAATTQTETEKLINILEDLINEEPDALVVMPSTEAAIPVLERYKEKNIPVLLIDTDLNWDGKTTYIGTDNYTAGQEAGKFLASKLSKGDEIAILEGVLGTDVSEERVKGVKDVMEEKGIKVVASQAADFDRVKAVTAMENILTANPDIKGVFTANDEMAMGALKAVKSRNLETPIIGIDGTSDALESISNGGVSASVAQKPYDMGYKGVENALKAINGESVEKKIDSSIDVITKENASETLKQVKDILGK</sequence>
<accession>A0ABS7UUU3</accession>
<dbReference type="PROSITE" id="PS51257">
    <property type="entry name" value="PROKAR_LIPOPROTEIN"/>
    <property type="match status" value="1"/>
</dbReference>
<comment type="caution">
    <text evidence="6">The sequence shown here is derived from an EMBL/GenBank/DDBJ whole genome shotgun (WGS) entry which is preliminary data.</text>
</comment>
<dbReference type="RefSeq" id="WP_224140153.1">
    <property type="nucleotide sequence ID" value="NZ_JAIQUM010000040.1"/>
</dbReference>
<evidence type="ECO:0000256" key="4">
    <source>
        <dbReference type="SAM" id="SignalP"/>
    </source>
</evidence>
<dbReference type="PANTHER" id="PTHR46847">
    <property type="entry name" value="D-ALLOSE-BINDING PERIPLASMIC PROTEIN-RELATED"/>
    <property type="match status" value="1"/>
</dbReference>
<name>A0ABS7UUU3_9BACI</name>
<feature type="signal peptide" evidence="4">
    <location>
        <begin position="1"/>
        <end position="26"/>
    </location>
</feature>
<evidence type="ECO:0000256" key="1">
    <source>
        <dbReference type="ARBA" id="ARBA00004196"/>
    </source>
</evidence>
<comment type="similarity">
    <text evidence="2">Belongs to the bacterial solute-binding protein 2 family.</text>
</comment>
<evidence type="ECO:0000313" key="7">
    <source>
        <dbReference type="Proteomes" id="UP001165287"/>
    </source>
</evidence>
<comment type="subcellular location">
    <subcellularLocation>
        <location evidence="1">Cell envelope</location>
    </subcellularLocation>
</comment>
<dbReference type="InterPro" id="IPR025997">
    <property type="entry name" value="SBP_2_dom"/>
</dbReference>
<protein>
    <submittedName>
        <fullName evidence="6">Sugar ABC transporter substrate-binding protein</fullName>
    </submittedName>
</protein>
<evidence type="ECO:0000313" key="6">
    <source>
        <dbReference type="EMBL" id="MBZ5751829.1"/>
    </source>
</evidence>
<organism evidence="6 7">
    <name type="scientific">Metabacillus rhizolycopersici</name>
    <dbReference type="NCBI Taxonomy" id="2875709"/>
    <lineage>
        <taxon>Bacteria</taxon>
        <taxon>Bacillati</taxon>
        <taxon>Bacillota</taxon>
        <taxon>Bacilli</taxon>
        <taxon>Bacillales</taxon>
        <taxon>Bacillaceae</taxon>
        <taxon>Metabacillus</taxon>
    </lineage>
</organism>
<dbReference type="InterPro" id="IPR028082">
    <property type="entry name" value="Peripla_BP_I"/>
</dbReference>
<keyword evidence="3 4" id="KW-0732">Signal</keyword>
<dbReference type="EMBL" id="JAIQUM010000040">
    <property type="protein sequence ID" value="MBZ5751829.1"/>
    <property type="molecule type" value="Genomic_DNA"/>
</dbReference>
<feature type="domain" description="Periplasmic binding protein" evidence="5">
    <location>
        <begin position="47"/>
        <end position="298"/>
    </location>
</feature>